<evidence type="ECO:0000313" key="1">
    <source>
        <dbReference type="EMBL" id="MFC4858794.1"/>
    </source>
</evidence>
<evidence type="ECO:0000313" key="2">
    <source>
        <dbReference type="Proteomes" id="UP001595859"/>
    </source>
</evidence>
<evidence type="ECO:0008006" key="3">
    <source>
        <dbReference type="Google" id="ProtNLM"/>
    </source>
</evidence>
<sequence length="115" mass="11458">MNGFAAMDPGPVEEAAQRLRQHGEQLASGWGAAKSAISGAEAGIGTGRLADAFRQTYQPASQTVTTNADAFPPKFADLAADTSLAAGIYTGMDDGTTSLFGAAGAADPLNPLGGG</sequence>
<accession>A0ABV9SCS0</accession>
<organism evidence="1 2">
    <name type="scientific">Actinophytocola glycyrrhizae</name>
    <dbReference type="NCBI Taxonomy" id="2044873"/>
    <lineage>
        <taxon>Bacteria</taxon>
        <taxon>Bacillati</taxon>
        <taxon>Actinomycetota</taxon>
        <taxon>Actinomycetes</taxon>
        <taxon>Pseudonocardiales</taxon>
        <taxon>Pseudonocardiaceae</taxon>
    </lineage>
</organism>
<dbReference type="EMBL" id="JBHSIS010000024">
    <property type="protein sequence ID" value="MFC4858794.1"/>
    <property type="molecule type" value="Genomic_DNA"/>
</dbReference>
<dbReference type="Proteomes" id="UP001595859">
    <property type="component" value="Unassembled WGS sequence"/>
</dbReference>
<reference evidence="2" key="1">
    <citation type="journal article" date="2019" name="Int. J. Syst. Evol. Microbiol.">
        <title>The Global Catalogue of Microorganisms (GCM) 10K type strain sequencing project: providing services to taxonomists for standard genome sequencing and annotation.</title>
        <authorList>
            <consortium name="The Broad Institute Genomics Platform"/>
            <consortium name="The Broad Institute Genome Sequencing Center for Infectious Disease"/>
            <person name="Wu L."/>
            <person name="Ma J."/>
        </authorList>
    </citation>
    <scope>NUCLEOTIDE SEQUENCE [LARGE SCALE GENOMIC DNA]</scope>
    <source>
        <strain evidence="2">ZS-22-S1</strain>
    </source>
</reference>
<name>A0ABV9SCS0_9PSEU</name>
<keyword evidence="2" id="KW-1185">Reference proteome</keyword>
<comment type="caution">
    <text evidence="1">The sequence shown here is derived from an EMBL/GenBank/DDBJ whole genome shotgun (WGS) entry which is preliminary data.</text>
</comment>
<dbReference type="RefSeq" id="WP_378061463.1">
    <property type="nucleotide sequence ID" value="NZ_JBHSIS010000024.1"/>
</dbReference>
<gene>
    <name evidence="1" type="ORF">ACFPCV_35315</name>
</gene>
<proteinExistence type="predicted"/>
<protein>
    <recommendedName>
        <fullName evidence="3">Excreted virulence factor EspC (Type VII ESX diderm)</fullName>
    </recommendedName>
</protein>